<proteinExistence type="predicted"/>
<gene>
    <name evidence="2" type="ORF">HPB48_026502</name>
</gene>
<dbReference type="SUPFAM" id="SSF52047">
    <property type="entry name" value="RNI-like"/>
    <property type="match status" value="1"/>
</dbReference>
<feature type="domain" description="F-box" evidence="1">
    <location>
        <begin position="1"/>
        <end position="46"/>
    </location>
</feature>
<dbReference type="VEuPathDB" id="VectorBase:HLOH_062698"/>
<dbReference type="PROSITE" id="PS50181">
    <property type="entry name" value="FBOX"/>
    <property type="match status" value="1"/>
</dbReference>
<dbReference type="InterPro" id="IPR032675">
    <property type="entry name" value="LRR_dom_sf"/>
</dbReference>
<dbReference type="InterPro" id="IPR001810">
    <property type="entry name" value="F-box_dom"/>
</dbReference>
<evidence type="ECO:0000313" key="3">
    <source>
        <dbReference type="Proteomes" id="UP000821853"/>
    </source>
</evidence>
<dbReference type="OMA" id="WCINITE"/>
<dbReference type="Gene3D" id="3.80.10.10">
    <property type="entry name" value="Ribonuclease Inhibitor"/>
    <property type="match status" value="1"/>
</dbReference>
<organism evidence="2 3">
    <name type="scientific">Haemaphysalis longicornis</name>
    <name type="common">Bush tick</name>
    <dbReference type="NCBI Taxonomy" id="44386"/>
    <lineage>
        <taxon>Eukaryota</taxon>
        <taxon>Metazoa</taxon>
        <taxon>Ecdysozoa</taxon>
        <taxon>Arthropoda</taxon>
        <taxon>Chelicerata</taxon>
        <taxon>Arachnida</taxon>
        <taxon>Acari</taxon>
        <taxon>Parasitiformes</taxon>
        <taxon>Ixodida</taxon>
        <taxon>Ixodoidea</taxon>
        <taxon>Ixodidae</taxon>
        <taxon>Haemaphysalinae</taxon>
        <taxon>Haemaphysalis</taxon>
    </lineage>
</organism>
<dbReference type="SUPFAM" id="SSF81383">
    <property type="entry name" value="F-box domain"/>
    <property type="match status" value="1"/>
</dbReference>
<dbReference type="EMBL" id="JABSTR010002528">
    <property type="protein sequence ID" value="KAH9384494.1"/>
    <property type="molecule type" value="Genomic_DNA"/>
</dbReference>
<dbReference type="AlphaFoldDB" id="A0A9J6H9N8"/>
<dbReference type="PANTHER" id="PTHR38926:SF72">
    <property type="entry name" value="IM:7136021-RELATED"/>
    <property type="match status" value="1"/>
</dbReference>
<keyword evidence="3" id="KW-1185">Reference proteome</keyword>
<dbReference type="Proteomes" id="UP000821853">
    <property type="component" value="Unassembled WGS sequence"/>
</dbReference>
<evidence type="ECO:0000259" key="1">
    <source>
        <dbReference type="PROSITE" id="PS50181"/>
    </source>
</evidence>
<protein>
    <recommendedName>
        <fullName evidence="1">F-box domain-containing protein</fullName>
    </recommendedName>
</protein>
<evidence type="ECO:0000313" key="2">
    <source>
        <dbReference type="EMBL" id="KAH9384494.1"/>
    </source>
</evidence>
<dbReference type="InterPro" id="IPR055411">
    <property type="entry name" value="LRR_FXL15/At3g58940/PEG3-like"/>
</dbReference>
<dbReference type="PANTHER" id="PTHR38926">
    <property type="entry name" value="F-BOX DOMAIN CONTAINING PROTEIN, EXPRESSED"/>
    <property type="match status" value="1"/>
</dbReference>
<dbReference type="InterPro" id="IPR036047">
    <property type="entry name" value="F-box-like_dom_sf"/>
</dbReference>
<reference evidence="2 3" key="1">
    <citation type="journal article" date="2020" name="Cell">
        <title>Large-Scale Comparative Analyses of Tick Genomes Elucidate Their Genetic Diversity and Vector Capacities.</title>
        <authorList>
            <consortium name="Tick Genome and Microbiome Consortium (TIGMIC)"/>
            <person name="Jia N."/>
            <person name="Wang J."/>
            <person name="Shi W."/>
            <person name="Du L."/>
            <person name="Sun Y."/>
            <person name="Zhan W."/>
            <person name="Jiang J.F."/>
            <person name="Wang Q."/>
            <person name="Zhang B."/>
            <person name="Ji P."/>
            <person name="Bell-Sakyi L."/>
            <person name="Cui X.M."/>
            <person name="Yuan T.T."/>
            <person name="Jiang B.G."/>
            <person name="Yang W.F."/>
            <person name="Lam T.T."/>
            <person name="Chang Q.C."/>
            <person name="Ding S.J."/>
            <person name="Wang X.J."/>
            <person name="Zhu J.G."/>
            <person name="Ruan X.D."/>
            <person name="Zhao L."/>
            <person name="Wei J.T."/>
            <person name="Ye R.Z."/>
            <person name="Que T.C."/>
            <person name="Du C.H."/>
            <person name="Zhou Y.H."/>
            <person name="Cheng J.X."/>
            <person name="Dai P.F."/>
            <person name="Guo W.B."/>
            <person name="Han X.H."/>
            <person name="Huang E.J."/>
            <person name="Li L.F."/>
            <person name="Wei W."/>
            <person name="Gao Y.C."/>
            <person name="Liu J.Z."/>
            <person name="Shao H.Z."/>
            <person name="Wang X."/>
            <person name="Wang C.C."/>
            <person name="Yang T.C."/>
            <person name="Huo Q.B."/>
            <person name="Li W."/>
            <person name="Chen H.Y."/>
            <person name="Chen S.E."/>
            <person name="Zhou L.G."/>
            <person name="Ni X.B."/>
            <person name="Tian J.H."/>
            <person name="Sheng Y."/>
            <person name="Liu T."/>
            <person name="Pan Y.S."/>
            <person name="Xia L.Y."/>
            <person name="Li J."/>
            <person name="Zhao F."/>
            <person name="Cao W.C."/>
        </authorList>
    </citation>
    <scope>NUCLEOTIDE SEQUENCE [LARGE SCALE GENOMIC DNA]</scope>
    <source>
        <strain evidence="2">HaeL-2018</strain>
    </source>
</reference>
<accession>A0A9J6H9N8</accession>
<sequence>MEFSALPEELIFKVFSYLLHRSLLAASQVSKKWKKVAFDPLLWTEITIDASIESPTMHVGAILRRATMLRRLDISRSSLNLGEVASATPSFRHLNELAIHSSMLSHPAVPQILQSCESLTSLVLRGRCALSEENIQVLENLPGLKSLDVSEEVRMCDEIIRRICLSCPRLEELKVNTKSVRVSGAWSSFLAPQAPLRDHFPYKCTAIVLPLLPESRVT</sequence>
<dbReference type="SMART" id="SM00256">
    <property type="entry name" value="FBOX"/>
    <property type="match status" value="1"/>
</dbReference>
<name>A0A9J6H9N8_HAELO</name>
<dbReference type="Gene3D" id="1.20.1280.50">
    <property type="match status" value="1"/>
</dbReference>
<dbReference type="Pfam" id="PF24758">
    <property type="entry name" value="LRR_At5g56370"/>
    <property type="match status" value="1"/>
</dbReference>
<dbReference type="Pfam" id="PF12937">
    <property type="entry name" value="F-box-like"/>
    <property type="match status" value="1"/>
</dbReference>
<dbReference type="OrthoDB" id="10257471at2759"/>
<comment type="caution">
    <text evidence="2">The sequence shown here is derived from an EMBL/GenBank/DDBJ whole genome shotgun (WGS) entry which is preliminary data.</text>
</comment>